<dbReference type="Pfam" id="PF00595">
    <property type="entry name" value="PDZ"/>
    <property type="match status" value="2"/>
</dbReference>
<dbReference type="InterPro" id="IPR009003">
    <property type="entry name" value="Peptidase_S1_PA"/>
</dbReference>
<dbReference type="NCBIfam" id="NF008189">
    <property type="entry name" value="PRK10942.1"/>
    <property type="match status" value="1"/>
</dbReference>
<dbReference type="HOGENOM" id="CLU_020120_1_1_6"/>
<dbReference type="FunFam" id="2.40.10.10:FF:000001">
    <property type="entry name" value="Periplasmic serine protease DegS"/>
    <property type="match status" value="1"/>
</dbReference>
<feature type="binding site" evidence="10">
    <location>
        <begin position="292"/>
        <end position="296"/>
    </location>
    <ligand>
        <name>substrate</name>
    </ligand>
</feature>
<accession>C4K6B9</accession>
<organism evidence="12 13">
    <name type="scientific">Hamiltonella defensa subsp. Acyrthosiphon pisum (strain 5AT)</name>
    <dbReference type="NCBI Taxonomy" id="572265"/>
    <lineage>
        <taxon>Bacteria</taxon>
        <taxon>Pseudomonadati</taxon>
        <taxon>Pseudomonadota</taxon>
        <taxon>Gammaproteobacteria</taxon>
        <taxon>Enterobacterales</taxon>
        <taxon>Enterobacteriaceae</taxon>
        <taxon>aphid secondary symbionts</taxon>
        <taxon>Candidatus Williamhamiltonella</taxon>
    </lineage>
</organism>
<dbReference type="SMART" id="SM00228">
    <property type="entry name" value="PDZ"/>
    <property type="match status" value="2"/>
</dbReference>
<dbReference type="STRING" id="572265.HDEF_1488"/>
<feature type="binding site" evidence="10">
    <location>
        <position position="63"/>
    </location>
    <ligand>
        <name>substrate</name>
    </ligand>
</feature>
<evidence type="ECO:0000256" key="3">
    <source>
        <dbReference type="ARBA" id="ARBA00013035"/>
    </source>
</evidence>
<evidence type="ECO:0000313" key="13">
    <source>
        <dbReference type="Proteomes" id="UP000002334"/>
    </source>
</evidence>
<feature type="binding site" evidence="10">
    <location>
        <position position="162"/>
    </location>
    <ligand>
        <name>substrate</name>
    </ligand>
</feature>
<sequence>MKNTAIKKMTLALSVLALNIGLTIGTIPVKAAETMLSHSQQALPSLAPMLAKVMPSVVSISVEGSTTVNNSRMPPQFQDFFGKSSPFCQEDSPFQDSPFCQRSSPSMKEKFKGLGSGVVINANKGYIVTNYHLVENANKIQVQLDDGRQYNAEVVGKDPRTDIALLQLKNFKNLTAAKMADSDELRVGDYVVAIGNPYGLGETATSGIVSALGRSGLNRENYENFIQTDAAINRGNSGGALVNLNGELVGMNTAILTPDGGNIGIGFAIPSNMLKDLTNQMAKGGEVKRSELGIVGAELNAELAKEMNLNVQKGALVTQVLPKSAAEKAGIKVGDTIVKINDKPLNSFFELRAKIGTLPVGSNVTLGLLRDSKLISLKVILEESVRDKIESENIAGIQGAELSDFSGKGVKVNNVKAGSTAAALGLKKGDIITHVAQKKIKNIAELRKILDKKSHLLILNIERGEEKLLIIIQNK</sequence>
<keyword evidence="13" id="KW-1185">Reference proteome</keyword>
<evidence type="ECO:0000256" key="7">
    <source>
        <dbReference type="ARBA" id="ARBA00022801"/>
    </source>
</evidence>
<dbReference type="KEGG" id="hde:HDEF_1488"/>
<dbReference type="PRINTS" id="PR00834">
    <property type="entry name" value="PROTEASES2C"/>
</dbReference>
<evidence type="ECO:0000256" key="2">
    <source>
        <dbReference type="ARBA" id="ARBA00010541"/>
    </source>
</evidence>
<dbReference type="CDD" id="cd10839">
    <property type="entry name" value="cpPDZ1_DegP-like"/>
    <property type="match status" value="1"/>
</dbReference>
<feature type="active site" description="Charge relay system" evidence="9">
    <location>
        <position position="162"/>
    </location>
</feature>
<dbReference type="PANTHER" id="PTHR22939">
    <property type="entry name" value="SERINE PROTEASE FAMILY S1C HTRA-RELATED"/>
    <property type="match status" value="1"/>
</dbReference>
<dbReference type="GO" id="GO:0004252">
    <property type="term" value="F:serine-type endopeptidase activity"/>
    <property type="evidence" value="ECO:0007669"/>
    <property type="project" value="InterPro"/>
</dbReference>
<evidence type="ECO:0000256" key="8">
    <source>
        <dbReference type="ARBA" id="ARBA00022825"/>
    </source>
</evidence>
<evidence type="ECO:0000256" key="5">
    <source>
        <dbReference type="ARBA" id="ARBA00022729"/>
    </source>
</evidence>
<dbReference type="EC" id="3.4.21.107" evidence="3"/>
<dbReference type="AlphaFoldDB" id="C4K6B9"/>
<dbReference type="Gene3D" id="2.40.10.120">
    <property type="match status" value="1"/>
</dbReference>
<keyword evidence="8" id="KW-0720">Serine protease</keyword>
<evidence type="ECO:0000259" key="11">
    <source>
        <dbReference type="PROSITE" id="PS50106"/>
    </source>
</evidence>
<reference evidence="12 13" key="1">
    <citation type="journal article" date="2009" name="Proc. Natl. Acad. Sci. U.S.A.">
        <title>Hamiltonella defensa, genome evolution of protective bacterial endosymbiont from pathogenic ancestors.</title>
        <authorList>
            <person name="Degnan P.H."/>
            <person name="Yu Y."/>
            <person name="Sisneros N."/>
            <person name="Wing R.A."/>
            <person name="Moran N.A."/>
        </authorList>
    </citation>
    <scope>NUCLEOTIDE SEQUENCE [LARGE SCALE GENOMIC DNA]</scope>
    <source>
        <strain evidence="13">5AT</strain>
    </source>
</reference>
<dbReference type="SUPFAM" id="SSF50156">
    <property type="entry name" value="PDZ domain-like"/>
    <property type="match status" value="2"/>
</dbReference>
<dbReference type="Gene3D" id="2.30.42.10">
    <property type="match status" value="2"/>
</dbReference>
<feature type="active site" description="Charge relay system" evidence="9">
    <location>
        <position position="132"/>
    </location>
</feature>
<dbReference type="InterPro" id="IPR011782">
    <property type="entry name" value="Pept_S1C_Do"/>
</dbReference>
<evidence type="ECO:0000313" key="12">
    <source>
        <dbReference type="EMBL" id="ACQ68112.1"/>
    </source>
</evidence>
<gene>
    <name evidence="12" type="primary">degP_2</name>
    <name evidence="12" type="ordered locus">HDEF_1488</name>
</gene>
<dbReference type="MEROPS" id="S01.273"/>
<dbReference type="Pfam" id="PF13365">
    <property type="entry name" value="Trypsin_2"/>
    <property type="match status" value="1"/>
</dbReference>
<dbReference type="PANTHER" id="PTHR22939:SF129">
    <property type="entry name" value="SERINE PROTEASE HTRA2, MITOCHONDRIAL"/>
    <property type="match status" value="1"/>
</dbReference>
<keyword evidence="5" id="KW-0732">Signal</keyword>
<dbReference type="GO" id="GO:0006508">
    <property type="term" value="P:proteolysis"/>
    <property type="evidence" value="ECO:0007669"/>
    <property type="project" value="UniProtKB-KW"/>
</dbReference>
<feature type="binding site" evidence="10">
    <location>
        <position position="132"/>
    </location>
    <ligand>
        <name>substrate</name>
    </ligand>
</feature>
<dbReference type="eggNOG" id="COG0265">
    <property type="taxonomic scope" value="Bacteria"/>
</dbReference>
<dbReference type="FunFam" id="2.40.10.120:FF:000001">
    <property type="entry name" value="Periplasmic serine endoprotease DegP-like"/>
    <property type="match status" value="1"/>
</dbReference>
<comment type="catalytic activity">
    <reaction evidence="1">
        <text>Acts on substrates that are at least partially unfolded. The cleavage site P1 residue is normally between a pair of hydrophobic residues, such as Val-|-Val.</text>
        <dbReference type="EC" id="3.4.21.107"/>
    </reaction>
</comment>
<dbReference type="InterPro" id="IPR001478">
    <property type="entry name" value="PDZ"/>
</dbReference>
<dbReference type="NCBIfam" id="TIGR02037">
    <property type="entry name" value="degP_htrA_DO"/>
    <property type="match status" value="1"/>
</dbReference>
<protein>
    <recommendedName>
        <fullName evidence="3">peptidase Do</fullName>
        <ecNumber evidence="3">3.4.21.107</ecNumber>
    </recommendedName>
</protein>
<feature type="active site" description="Charge relay system" evidence="9">
    <location>
        <position position="237"/>
    </location>
</feature>
<dbReference type="InterPro" id="IPR001940">
    <property type="entry name" value="Peptidase_S1C"/>
</dbReference>
<dbReference type="EMBL" id="CP001277">
    <property type="protein sequence ID" value="ACQ68112.1"/>
    <property type="molecule type" value="Genomic_DNA"/>
</dbReference>
<evidence type="ECO:0000256" key="6">
    <source>
        <dbReference type="ARBA" id="ARBA00022737"/>
    </source>
</evidence>
<dbReference type="InterPro" id="IPR036034">
    <property type="entry name" value="PDZ_sf"/>
</dbReference>
<keyword evidence="7" id="KW-0378">Hydrolase</keyword>
<dbReference type="Proteomes" id="UP000002334">
    <property type="component" value="Chromosome"/>
</dbReference>
<name>C4K6B9_HAMD5</name>
<dbReference type="PROSITE" id="PS50106">
    <property type="entry name" value="PDZ"/>
    <property type="match status" value="2"/>
</dbReference>
<dbReference type="SUPFAM" id="SSF50494">
    <property type="entry name" value="Trypsin-like serine proteases"/>
    <property type="match status" value="1"/>
</dbReference>
<evidence type="ECO:0000256" key="4">
    <source>
        <dbReference type="ARBA" id="ARBA00022670"/>
    </source>
</evidence>
<proteinExistence type="inferred from homology"/>
<feature type="binding site" evidence="10">
    <location>
        <begin position="235"/>
        <end position="237"/>
    </location>
    <ligand>
        <name>substrate</name>
    </ligand>
</feature>
<evidence type="ECO:0000256" key="9">
    <source>
        <dbReference type="PIRSR" id="PIRSR611782-1"/>
    </source>
</evidence>
<feature type="domain" description="PDZ" evidence="11">
    <location>
        <begin position="378"/>
        <end position="465"/>
    </location>
</feature>
<evidence type="ECO:0000256" key="1">
    <source>
        <dbReference type="ARBA" id="ARBA00001772"/>
    </source>
</evidence>
<feature type="domain" description="PDZ" evidence="11">
    <location>
        <begin position="284"/>
        <end position="372"/>
    </location>
</feature>
<evidence type="ECO:0000256" key="10">
    <source>
        <dbReference type="PIRSR" id="PIRSR611782-2"/>
    </source>
</evidence>
<comment type="similarity">
    <text evidence="2">Belongs to the peptidase S1C family.</text>
</comment>
<keyword evidence="6" id="KW-0677">Repeat</keyword>
<keyword evidence="4" id="KW-0645">Protease</keyword>